<keyword evidence="1" id="KW-0732">Signal</keyword>
<name>A0A3P6B624_BRAOL</name>
<protein>
    <submittedName>
        <fullName evidence="2">Uncharacterized protein</fullName>
    </submittedName>
</protein>
<evidence type="ECO:0000313" key="2">
    <source>
        <dbReference type="EMBL" id="VDC97685.1"/>
    </source>
</evidence>
<sequence>MILIDSVLILLLQKTYKADSQTGKWRSLTTFIKKGFVPETTTSLFQLMRTAASGDTA</sequence>
<organism evidence="2">
    <name type="scientific">Brassica oleracea</name>
    <name type="common">Wild cabbage</name>
    <dbReference type="NCBI Taxonomy" id="3712"/>
    <lineage>
        <taxon>Eukaryota</taxon>
        <taxon>Viridiplantae</taxon>
        <taxon>Streptophyta</taxon>
        <taxon>Embryophyta</taxon>
        <taxon>Tracheophyta</taxon>
        <taxon>Spermatophyta</taxon>
        <taxon>Magnoliopsida</taxon>
        <taxon>eudicotyledons</taxon>
        <taxon>Gunneridae</taxon>
        <taxon>Pentapetalae</taxon>
        <taxon>rosids</taxon>
        <taxon>malvids</taxon>
        <taxon>Brassicales</taxon>
        <taxon>Brassicaceae</taxon>
        <taxon>Brassiceae</taxon>
        <taxon>Brassica</taxon>
    </lineage>
</organism>
<dbReference type="AlphaFoldDB" id="A0A3P6B624"/>
<evidence type="ECO:0000256" key="1">
    <source>
        <dbReference type="SAM" id="SignalP"/>
    </source>
</evidence>
<dbReference type="EMBL" id="LR031872">
    <property type="protein sequence ID" value="VDC97685.1"/>
    <property type="molecule type" value="Genomic_DNA"/>
</dbReference>
<accession>A0A3P6B624</accession>
<proteinExistence type="predicted"/>
<gene>
    <name evidence="2" type="ORF">BOLC3T19661H</name>
</gene>
<feature type="signal peptide" evidence="1">
    <location>
        <begin position="1"/>
        <end position="20"/>
    </location>
</feature>
<reference evidence="2" key="1">
    <citation type="submission" date="2018-11" db="EMBL/GenBank/DDBJ databases">
        <authorList>
            <consortium name="Genoscope - CEA"/>
            <person name="William W."/>
        </authorList>
    </citation>
    <scope>NUCLEOTIDE SEQUENCE</scope>
</reference>
<feature type="chain" id="PRO_5018137984" evidence="1">
    <location>
        <begin position="21"/>
        <end position="57"/>
    </location>
</feature>